<keyword evidence="4" id="KW-1185">Reference proteome</keyword>
<comment type="caution">
    <text evidence="3">The sequence shown here is derived from an EMBL/GenBank/DDBJ whole genome shotgun (WGS) entry which is preliminary data.</text>
</comment>
<dbReference type="PROSITE" id="PS51257">
    <property type="entry name" value="PROKAR_LIPOPROTEIN"/>
    <property type="match status" value="1"/>
</dbReference>
<protein>
    <recommendedName>
        <fullName evidence="5">Lipoprotein</fullName>
    </recommendedName>
</protein>
<evidence type="ECO:0000256" key="2">
    <source>
        <dbReference type="SAM" id="SignalP"/>
    </source>
</evidence>
<reference evidence="3 4" key="1">
    <citation type="journal article" date="2020" name="Int. J. Syst. Evol. Microbiol.">
        <title>Novel acetic acid bacteria from cider fermentations: Acetobacter conturbans sp. nov. and Acetobacter fallax sp. nov.</title>
        <authorList>
            <person name="Sombolestani A.S."/>
            <person name="Cleenwerck I."/>
            <person name="Cnockaert M."/>
            <person name="Borremans W."/>
            <person name="Wieme A.D."/>
            <person name="De Vuyst L."/>
            <person name="Vandamme P."/>
        </authorList>
    </citation>
    <scope>NUCLEOTIDE SEQUENCE [LARGE SCALE GENOMIC DNA]</scope>
    <source>
        <strain evidence="3 4">LMG 1637</strain>
    </source>
</reference>
<dbReference type="RefSeq" id="WP_173575657.1">
    <property type="nucleotide sequence ID" value="NZ_WOSW01000001.1"/>
</dbReference>
<evidence type="ECO:0000313" key="3">
    <source>
        <dbReference type="EMBL" id="NHO31056.1"/>
    </source>
</evidence>
<evidence type="ECO:0000313" key="4">
    <source>
        <dbReference type="Proteomes" id="UP000615326"/>
    </source>
</evidence>
<feature type="signal peptide" evidence="2">
    <location>
        <begin position="1"/>
        <end position="27"/>
    </location>
</feature>
<accession>A0ABX0K721</accession>
<gene>
    <name evidence="3" type="ORF">GOB84_00485</name>
</gene>
<name>A0ABX0K721_9PROT</name>
<evidence type="ECO:0000256" key="1">
    <source>
        <dbReference type="SAM" id="MobiDB-lite"/>
    </source>
</evidence>
<proteinExistence type="predicted"/>
<evidence type="ECO:0008006" key="5">
    <source>
        <dbReference type="Google" id="ProtNLM"/>
    </source>
</evidence>
<feature type="chain" id="PRO_5046521393" description="Lipoprotein" evidence="2">
    <location>
        <begin position="28"/>
        <end position="56"/>
    </location>
</feature>
<dbReference type="Proteomes" id="UP000615326">
    <property type="component" value="Unassembled WGS sequence"/>
</dbReference>
<sequence length="56" mass="6118">MKTGKTAGRLGRCIVILTVLTGLAACADDPAQDHQLHPKHHHGQKAPKWYKPPPVK</sequence>
<keyword evidence="2" id="KW-0732">Signal</keyword>
<organism evidence="3 4">
    <name type="scientific">Acetobacter fallax</name>
    <dbReference type="NCBI Taxonomy" id="1737473"/>
    <lineage>
        <taxon>Bacteria</taxon>
        <taxon>Pseudomonadati</taxon>
        <taxon>Pseudomonadota</taxon>
        <taxon>Alphaproteobacteria</taxon>
        <taxon>Acetobacterales</taxon>
        <taxon>Acetobacteraceae</taxon>
        <taxon>Acetobacter</taxon>
    </lineage>
</organism>
<feature type="region of interest" description="Disordered" evidence="1">
    <location>
        <begin position="31"/>
        <end position="56"/>
    </location>
</feature>
<dbReference type="EMBL" id="WOSW01000001">
    <property type="protein sequence ID" value="NHO31056.1"/>
    <property type="molecule type" value="Genomic_DNA"/>
</dbReference>